<dbReference type="EMBL" id="FOEF01000003">
    <property type="protein sequence ID" value="SEO97968.1"/>
    <property type="molecule type" value="Genomic_DNA"/>
</dbReference>
<dbReference type="InterPro" id="IPR029032">
    <property type="entry name" value="AhpD-like"/>
</dbReference>
<gene>
    <name evidence="1" type="ORF">SAMN04489732_10362</name>
</gene>
<dbReference type="GO" id="GO:0016491">
    <property type="term" value="F:oxidoreductase activity"/>
    <property type="evidence" value="ECO:0007669"/>
    <property type="project" value="TreeGrafter"/>
</dbReference>
<dbReference type="Proteomes" id="UP000198582">
    <property type="component" value="Unassembled WGS sequence"/>
</dbReference>
<keyword evidence="2" id="KW-1185">Reference proteome</keyword>
<dbReference type="STRING" id="394193.SAMN04489732_10362"/>
<evidence type="ECO:0000313" key="2">
    <source>
        <dbReference type="Proteomes" id="UP000198582"/>
    </source>
</evidence>
<reference evidence="1 2" key="1">
    <citation type="submission" date="2016-10" db="EMBL/GenBank/DDBJ databases">
        <authorList>
            <person name="de Groot N.N."/>
        </authorList>
    </citation>
    <scope>NUCLEOTIDE SEQUENCE [LARGE SCALE GENOMIC DNA]</scope>
    <source>
        <strain evidence="1 2">DSM 44993</strain>
    </source>
</reference>
<dbReference type="AlphaFoldDB" id="A0A1H8U5Q0"/>
<name>A0A1H8U5Q0_9PSEU</name>
<dbReference type="Gene3D" id="1.20.1290.10">
    <property type="entry name" value="AhpD-like"/>
    <property type="match status" value="1"/>
</dbReference>
<dbReference type="SUPFAM" id="SSF69118">
    <property type="entry name" value="AhpD-like"/>
    <property type="match status" value="1"/>
</dbReference>
<evidence type="ECO:0000313" key="1">
    <source>
        <dbReference type="EMBL" id="SEO97968.1"/>
    </source>
</evidence>
<sequence>MTAQHDETRAAVALAEVREHAVGLLTEAPDGEDLDELAVALIQLAVHASVTALDGAGIDRAVHDALDAGATAAQVHETLVVVSGLGVHTLMEGSHRVARALHERGQALDGPLDAERTALRERRQGADPYWADFDREVPGFLDSLLRLSPEAYDAFFAYCAVPWQTRAVRGLTKELMSLAADATPTHRYLPGMRLHLRNALRLGAGRTAILHALHIAAAAPAHPGTPAHDE</sequence>
<dbReference type="PANTHER" id="PTHR33930:SF2">
    <property type="entry name" value="BLR3452 PROTEIN"/>
    <property type="match status" value="1"/>
</dbReference>
<organism evidence="1 2">
    <name type="scientific">Amycolatopsis saalfeldensis</name>
    <dbReference type="NCBI Taxonomy" id="394193"/>
    <lineage>
        <taxon>Bacteria</taxon>
        <taxon>Bacillati</taxon>
        <taxon>Actinomycetota</taxon>
        <taxon>Actinomycetes</taxon>
        <taxon>Pseudonocardiales</taxon>
        <taxon>Pseudonocardiaceae</taxon>
        <taxon>Amycolatopsis</taxon>
    </lineage>
</organism>
<protein>
    <recommendedName>
        <fullName evidence="3">Carboxymuconolactone decarboxylase family protein</fullName>
    </recommendedName>
</protein>
<evidence type="ECO:0008006" key="3">
    <source>
        <dbReference type="Google" id="ProtNLM"/>
    </source>
</evidence>
<proteinExistence type="predicted"/>
<accession>A0A1H8U5Q0</accession>
<dbReference type="RefSeq" id="WP_245787213.1">
    <property type="nucleotide sequence ID" value="NZ_FOEF01000003.1"/>
</dbReference>
<dbReference type="PANTHER" id="PTHR33930">
    <property type="entry name" value="ALKYL HYDROPEROXIDE REDUCTASE AHPD"/>
    <property type="match status" value="1"/>
</dbReference>